<reference evidence="2 3" key="1">
    <citation type="submission" date="2019-09" db="EMBL/GenBank/DDBJ databases">
        <authorList>
            <person name="Kevbrin V."/>
            <person name="Grouzdev D.S."/>
        </authorList>
    </citation>
    <scope>NUCLEOTIDE SEQUENCE [LARGE SCALE GENOMIC DNA]</scope>
    <source>
        <strain evidence="2 3">G-192</strain>
    </source>
</reference>
<evidence type="ECO:0000313" key="2">
    <source>
        <dbReference type="EMBL" id="KAA5803525.1"/>
    </source>
</evidence>
<dbReference type="AlphaFoldDB" id="A0A5M6ZHB6"/>
<feature type="transmembrane region" description="Helical" evidence="1">
    <location>
        <begin position="57"/>
        <end position="78"/>
    </location>
</feature>
<evidence type="ECO:0000256" key="1">
    <source>
        <dbReference type="SAM" id="Phobius"/>
    </source>
</evidence>
<feature type="transmembrane region" description="Helical" evidence="1">
    <location>
        <begin position="90"/>
        <end position="113"/>
    </location>
</feature>
<dbReference type="Proteomes" id="UP000325122">
    <property type="component" value="Unassembled WGS sequence"/>
</dbReference>
<feature type="transmembrane region" description="Helical" evidence="1">
    <location>
        <begin position="7"/>
        <end position="28"/>
    </location>
</feature>
<dbReference type="EMBL" id="VWOJ01000002">
    <property type="protein sequence ID" value="KAA5803525.1"/>
    <property type="molecule type" value="Genomic_DNA"/>
</dbReference>
<comment type="caution">
    <text evidence="2">The sequence shown here is derived from an EMBL/GenBank/DDBJ whole genome shotgun (WGS) entry which is preliminary data.</text>
</comment>
<evidence type="ECO:0000313" key="3">
    <source>
        <dbReference type="Proteomes" id="UP000325122"/>
    </source>
</evidence>
<feature type="transmembrane region" description="Helical" evidence="1">
    <location>
        <begin position="170"/>
        <end position="190"/>
    </location>
</feature>
<protein>
    <submittedName>
        <fullName evidence="2">DUF4386 family protein</fullName>
    </submittedName>
</protein>
<name>A0A5M6ZHB6_9PROT</name>
<sequence>MTFQRVSGLAAIAAGLTYVIGFWVYFSILGPAQYGSPSLPAAAHVQFLIDNQALMTVWYQIIYVLNAVLMVLIVVGLHQRVKASGALGQIASAFGLIWAGFILATGMLINIAIGQIVRLAAQDMEAAAAVWRSVTIVSAGLGGGNEITGGLWILLLSLAGFQTRAIPLPVTLLGFVVGGAGIASTLPVLASVATMVFGLGFIVWFVVTGASLLALKAPQETD</sequence>
<feature type="transmembrane region" description="Helical" evidence="1">
    <location>
        <begin position="133"/>
        <end position="158"/>
    </location>
</feature>
<keyword evidence="1" id="KW-0472">Membrane</keyword>
<keyword evidence="1" id="KW-1133">Transmembrane helix</keyword>
<keyword evidence="1" id="KW-0812">Transmembrane</keyword>
<dbReference type="RefSeq" id="WP_150022793.1">
    <property type="nucleotide sequence ID" value="NZ_VWOJ01000002.1"/>
</dbReference>
<proteinExistence type="predicted"/>
<organism evidence="2 3">
    <name type="scientific">Alkalicaulis satelles</name>
    <dbReference type="NCBI Taxonomy" id="2609175"/>
    <lineage>
        <taxon>Bacteria</taxon>
        <taxon>Pseudomonadati</taxon>
        <taxon>Pseudomonadota</taxon>
        <taxon>Alphaproteobacteria</taxon>
        <taxon>Maricaulales</taxon>
        <taxon>Maricaulaceae</taxon>
        <taxon>Alkalicaulis</taxon>
    </lineage>
</organism>
<keyword evidence="3" id="KW-1185">Reference proteome</keyword>
<feature type="transmembrane region" description="Helical" evidence="1">
    <location>
        <begin position="196"/>
        <end position="215"/>
    </location>
</feature>
<gene>
    <name evidence="2" type="ORF">F1654_06885</name>
</gene>
<accession>A0A5M6ZHB6</accession>